<proteinExistence type="predicted"/>
<gene>
    <name evidence="3" type="ORF">K4G57_07055</name>
</gene>
<evidence type="ECO:0000313" key="4">
    <source>
        <dbReference type="Proteomes" id="UP000700059"/>
    </source>
</evidence>
<protein>
    <submittedName>
        <fullName evidence="3">Uncharacterized protein</fullName>
    </submittedName>
</protein>
<name>A0ABS7JP93_9HELI</name>
<evidence type="ECO:0000313" key="3">
    <source>
        <dbReference type="EMBL" id="MBX7491216.1"/>
    </source>
</evidence>
<feature type="coiled-coil region" evidence="1">
    <location>
        <begin position="57"/>
        <end position="98"/>
    </location>
</feature>
<keyword evidence="2" id="KW-0732">Signal</keyword>
<reference evidence="3 4" key="1">
    <citation type="submission" date="2021-08" db="EMBL/GenBank/DDBJ databases">
        <title>Helicobacter spp. isolated from feces of Anatolian Ground Squirrel (Spermophilus xanthoprymnus) in Turkey.</title>
        <authorList>
            <person name="Aydin F."/>
            <person name="Abay S."/>
            <person name="Kayman T."/>
            <person name="Karakaya E."/>
            <person name="Saticioglu I.B."/>
        </authorList>
    </citation>
    <scope>NUCLEOTIDE SEQUENCE [LARGE SCALE GENOMIC DNA]</scope>
    <source>
        <strain evidence="3 4">Faydin-H70</strain>
    </source>
</reference>
<feature type="chain" id="PRO_5047213206" evidence="2">
    <location>
        <begin position="17"/>
        <end position="108"/>
    </location>
</feature>
<dbReference type="RefSeq" id="WP_221532545.1">
    <property type="nucleotide sequence ID" value="NZ_JAIGYP010000010.1"/>
</dbReference>
<feature type="signal peptide" evidence="2">
    <location>
        <begin position="1"/>
        <end position="16"/>
    </location>
</feature>
<evidence type="ECO:0000256" key="2">
    <source>
        <dbReference type="SAM" id="SignalP"/>
    </source>
</evidence>
<accession>A0ABS7JP93</accession>
<comment type="caution">
    <text evidence="3">The sequence shown here is derived from an EMBL/GenBank/DDBJ whole genome shotgun (WGS) entry which is preliminary data.</text>
</comment>
<organism evidence="3 4">
    <name type="scientific">Helicobacter turcicus</name>
    <dbReference type="NCBI Taxonomy" id="2867412"/>
    <lineage>
        <taxon>Bacteria</taxon>
        <taxon>Pseudomonadati</taxon>
        <taxon>Campylobacterota</taxon>
        <taxon>Epsilonproteobacteria</taxon>
        <taxon>Campylobacterales</taxon>
        <taxon>Helicobacteraceae</taxon>
        <taxon>Helicobacter</taxon>
    </lineage>
</organism>
<evidence type="ECO:0000256" key="1">
    <source>
        <dbReference type="SAM" id="Coils"/>
    </source>
</evidence>
<dbReference type="EMBL" id="JAIGYQ010000010">
    <property type="protein sequence ID" value="MBX7491216.1"/>
    <property type="molecule type" value="Genomic_DNA"/>
</dbReference>
<dbReference type="Proteomes" id="UP000700059">
    <property type="component" value="Unassembled WGS sequence"/>
</dbReference>
<sequence>MKILFMLLISCSLSLAGVWSSLNQSGINRAYNSLNSLVKTRNSKIKSIWEGEIKALIDEILKQTQIKEENLKKLEALNKELSLDKEELNFLLKQYQELLNLKANVNAL</sequence>
<keyword evidence="1" id="KW-0175">Coiled coil</keyword>
<keyword evidence="4" id="KW-1185">Reference proteome</keyword>